<sequence>GVQLWFASCSSRPACPSQRKRPCLKKAMAGEEGHFSHSGVGSSSLRRTVHHHSLKTSRDMTSNTMRPEVQHQF</sequence>
<keyword evidence="3" id="KW-1185">Reference proteome</keyword>
<dbReference type="Ensembl" id="ENSENLT00000020523.1">
    <property type="protein sequence ID" value="ENSENLP00000019802.1"/>
    <property type="gene ID" value="ENSENLG00000009067.1"/>
</dbReference>
<reference evidence="2" key="3">
    <citation type="submission" date="2025-09" db="UniProtKB">
        <authorList>
            <consortium name="Ensembl"/>
        </authorList>
    </citation>
    <scope>IDENTIFICATION</scope>
</reference>
<dbReference type="InParanoid" id="A0A665UKC9"/>
<accession>A0A665UKC9</accession>
<feature type="region of interest" description="Disordered" evidence="1">
    <location>
        <begin position="30"/>
        <end position="73"/>
    </location>
</feature>
<evidence type="ECO:0000313" key="2">
    <source>
        <dbReference type="Ensembl" id="ENSENLP00000019802.1"/>
    </source>
</evidence>
<proteinExistence type="predicted"/>
<name>A0A665UKC9_ECHNA</name>
<evidence type="ECO:0000313" key="3">
    <source>
        <dbReference type="Proteomes" id="UP000472264"/>
    </source>
</evidence>
<reference evidence="2" key="1">
    <citation type="submission" date="2021-04" db="EMBL/GenBank/DDBJ databases">
        <authorList>
            <consortium name="Wellcome Sanger Institute Data Sharing"/>
        </authorList>
    </citation>
    <scope>NUCLEOTIDE SEQUENCE [LARGE SCALE GENOMIC DNA]</scope>
</reference>
<feature type="compositionally biased region" description="Polar residues" evidence="1">
    <location>
        <begin position="59"/>
        <end position="73"/>
    </location>
</feature>
<protein>
    <submittedName>
        <fullName evidence="2">Uncharacterized protein</fullName>
    </submittedName>
</protein>
<dbReference type="AlphaFoldDB" id="A0A665UKC9"/>
<organism evidence="2 3">
    <name type="scientific">Echeneis naucrates</name>
    <name type="common">Live sharksucker</name>
    <dbReference type="NCBI Taxonomy" id="173247"/>
    <lineage>
        <taxon>Eukaryota</taxon>
        <taxon>Metazoa</taxon>
        <taxon>Chordata</taxon>
        <taxon>Craniata</taxon>
        <taxon>Vertebrata</taxon>
        <taxon>Euteleostomi</taxon>
        <taxon>Actinopterygii</taxon>
        <taxon>Neopterygii</taxon>
        <taxon>Teleostei</taxon>
        <taxon>Neoteleostei</taxon>
        <taxon>Acanthomorphata</taxon>
        <taxon>Carangaria</taxon>
        <taxon>Carangiformes</taxon>
        <taxon>Echeneidae</taxon>
        <taxon>Echeneis</taxon>
    </lineage>
</organism>
<dbReference type="Proteomes" id="UP000472264">
    <property type="component" value="Chromosome 16"/>
</dbReference>
<evidence type="ECO:0000256" key="1">
    <source>
        <dbReference type="SAM" id="MobiDB-lite"/>
    </source>
</evidence>
<reference evidence="2" key="2">
    <citation type="submission" date="2025-08" db="UniProtKB">
        <authorList>
            <consortium name="Ensembl"/>
        </authorList>
    </citation>
    <scope>IDENTIFICATION</scope>
</reference>